<feature type="transmembrane region" description="Helical" evidence="6">
    <location>
        <begin position="141"/>
        <end position="161"/>
    </location>
</feature>
<evidence type="ECO:0000256" key="5">
    <source>
        <dbReference type="ARBA" id="ARBA00023136"/>
    </source>
</evidence>
<proteinExistence type="predicted"/>
<evidence type="ECO:0000256" key="2">
    <source>
        <dbReference type="ARBA" id="ARBA00022475"/>
    </source>
</evidence>
<feature type="transmembrane region" description="Helical" evidence="6">
    <location>
        <begin position="173"/>
        <end position="191"/>
    </location>
</feature>
<name>A0A1L3ZUY5_9SPHN</name>
<organism evidence="8 9">
    <name type="scientific">Tardibacter chloracetimidivorans</name>
    <dbReference type="NCBI Taxonomy" id="1921510"/>
    <lineage>
        <taxon>Bacteria</taxon>
        <taxon>Pseudomonadati</taxon>
        <taxon>Pseudomonadota</taxon>
        <taxon>Alphaproteobacteria</taxon>
        <taxon>Sphingomonadales</taxon>
        <taxon>Sphingomonadaceae</taxon>
        <taxon>Tardibacter</taxon>
    </lineage>
</organism>
<evidence type="ECO:0000259" key="7">
    <source>
        <dbReference type="Pfam" id="PF09335"/>
    </source>
</evidence>
<dbReference type="Proteomes" id="UP000182063">
    <property type="component" value="Chromosome"/>
</dbReference>
<dbReference type="RefSeq" id="WP_072596991.1">
    <property type="nucleotide sequence ID" value="NZ_CP018221.1"/>
</dbReference>
<dbReference type="STRING" id="1921510.BSL82_08970"/>
<accession>A0A1L3ZUY5</accession>
<keyword evidence="2" id="KW-1003">Cell membrane</keyword>
<dbReference type="EMBL" id="CP018221">
    <property type="protein sequence ID" value="API59427.1"/>
    <property type="molecule type" value="Genomic_DNA"/>
</dbReference>
<evidence type="ECO:0000313" key="8">
    <source>
        <dbReference type="EMBL" id="API59427.1"/>
    </source>
</evidence>
<dbReference type="Pfam" id="PF09335">
    <property type="entry name" value="VTT_dom"/>
    <property type="match status" value="1"/>
</dbReference>
<dbReference type="OrthoDB" id="9813426at2"/>
<evidence type="ECO:0000313" key="9">
    <source>
        <dbReference type="Proteomes" id="UP000182063"/>
    </source>
</evidence>
<keyword evidence="9" id="KW-1185">Reference proteome</keyword>
<feature type="transmembrane region" description="Helical" evidence="6">
    <location>
        <begin position="12"/>
        <end position="31"/>
    </location>
</feature>
<dbReference type="PANTHER" id="PTHR42709:SF6">
    <property type="entry name" value="UNDECAPRENYL PHOSPHATE TRANSPORTER A"/>
    <property type="match status" value="1"/>
</dbReference>
<dbReference type="InterPro" id="IPR032816">
    <property type="entry name" value="VTT_dom"/>
</dbReference>
<comment type="subcellular location">
    <subcellularLocation>
        <location evidence="1">Cell membrane</location>
        <topology evidence="1">Multi-pass membrane protein</topology>
    </subcellularLocation>
</comment>
<reference evidence="9" key="1">
    <citation type="submission" date="2016-11" db="EMBL/GenBank/DDBJ databases">
        <title>Complete Genome Sequence of alachlor-degrading Sphingomonas sp. strain JJ-A5.</title>
        <authorList>
            <person name="Lee H."/>
            <person name="Ka J.-O."/>
        </authorList>
    </citation>
    <scope>NUCLEOTIDE SEQUENCE [LARGE SCALE GENOMIC DNA]</scope>
    <source>
        <strain evidence="9">JJ-A5</strain>
    </source>
</reference>
<dbReference type="GO" id="GO:0005886">
    <property type="term" value="C:plasma membrane"/>
    <property type="evidence" value="ECO:0007669"/>
    <property type="project" value="UniProtKB-SubCell"/>
</dbReference>
<keyword evidence="4 6" id="KW-1133">Transmembrane helix</keyword>
<sequence>MAAEWVVRTIEDSGYLGVGFLMFAETVFPPIPSEIIMSLAGLQAAQGELTLPGVIGAGTAGAMLGNTFWYLLARALGLDRIKPWVERWGRWITMTWDEIQRGQRWFDRFGAAFVFLGRIVPTVRSLVSVPAGLLKMSFSRFVFWSTLGTAIWTTLLATAGYQLGQNYQQVDEWISPASNAIIVTLVAWYLWRVATWNIKHRFRRRG</sequence>
<evidence type="ECO:0000256" key="1">
    <source>
        <dbReference type="ARBA" id="ARBA00004651"/>
    </source>
</evidence>
<dbReference type="KEGG" id="sphj:BSL82_08970"/>
<dbReference type="AlphaFoldDB" id="A0A1L3ZUY5"/>
<evidence type="ECO:0000256" key="4">
    <source>
        <dbReference type="ARBA" id="ARBA00022989"/>
    </source>
</evidence>
<keyword evidence="5 6" id="KW-0472">Membrane</keyword>
<keyword evidence="3 6" id="KW-0812">Transmembrane</keyword>
<dbReference type="PANTHER" id="PTHR42709">
    <property type="entry name" value="ALKALINE PHOSPHATASE LIKE PROTEIN"/>
    <property type="match status" value="1"/>
</dbReference>
<feature type="domain" description="VTT" evidence="7">
    <location>
        <begin position="31"/>
        <end position="162"/>
    </location>
</feature>
<feature type="transmembrane region" description="Helical" evidence="6">
    <location>
        <begin position="51"/>
        <end position="72"/>
    </location>
</feature>
<protein>
    <submittedName>
        <fullName evidence="8">Alkaline phosphatase</fullName>
    </submittedName>
</protein>
<dbReference type="InterPro" id="IPR051311">
    <property type="entry name" value="DedA_domain"/>
</dbReference>
<evidence type="ECO:0000256" key="6">
    <source>
        <dbReference type="SAM" id="Phobius"/>
    </source>
</evidence>
<gene>
    <name evidence="8" type="ORF">BSL82_08970</name>
</gene>
<evidence type="ECO:0000256" key="3">
    <source>
        <dbReference type="ARBA" id="ARBA00022692"/>
    </source>
</evidence>